<dbReference type="GO" id="GO:0051015">
    <property type="term" value="F:actin filament binding"/>
    <property type="evidence" value="ECO:0007669"/>
    <property type="project" value="TreeGrafter"/>
</dbReference>
<feature type="coiled-coil region" evidence="3">
    <location>
        <begin position="740"/>
        <end position="879"/>
    </location>
</feature>
<organism evidence="6 7">
    <name type="scientific">Liquidambar formosana</name>
    <name type="common">Formosan gum</name>
    <dbReference type="NCBI Taxonomy" id="63359"/>
    <lineage>
        <taxon>Eukaryota</taxon>
        <taxon>Viridiplantae</taxon>
        <taxon>Streptophyta</taxon>
        <taxon>Embryophyta</taxon>
        <taxon>Tracheophyta</taxon>
        <taxon>Spermatophyta</taxon>
        <taxon>Magnoliopsida</taxon>
        <taxon>eudicotyledons</taxon>
        <taxon>Gunneridae</taxon>
        <taxon>Pentapetalae</taxon>
        <taxon>Saxifragales</taxon>
        <taxon>Altingiaceae</taxon>
        <taxon>Liquidambar</taxon>
    </lineage>
</organism>
<feature type="coiled-coil region" evidence="3">
    <location>
        <begin position="1666"/>
        <end position="1719"/>
    </location>
</feature>
<feature type="coiled-coil region" evidence="3">
    <location>
        <begin position="932"/>
        <end position="1043"/>
    </location>
</feature>
<gene>
    <name evidence="6" type="ORF">L1049_017061</name>
</gene>
<proteinExistence type="inferred from homology"/>
<sequence>MEVYGEQSWQEVYRFQKAAISLKPLCKNKGEEIVVDIDSNCLMACNLTNHNQRNLKLHLDGYGENRGALRRAPLTSRTQFVIGLWEFMSPTQAGTCPNLMIIDLTHGPFHQHIKNRKPNVPMTNETCLCGPDSSVSHLGLNEAPISYSHVLLMPYFSGFWVIKDPAFARSKPLVLLFFAGVMATLLHSDSRRLYSWWWDSHISPKNSKWLQENLTDMDAKVKAMIKLIEEDADSFARRAEMYYKKRPELMKLVEEFYRAYRALAERYDHATGELRQAHRTMAEAFPNQVPYALADDSPSSSSAPEAEPHTPEMPHPIRALLDPDDLQKDALGLSSSNLHAVKRNGAYSEESESGIRKRGLKQLNEMFRPGEVPPQTSKLAEGKTRRGMSVHEVEEKDQSLYGFSQLSNENQRLEAERAGRAESELRTLKKTLAELQSEKEAVLLRYQQSLENLSYMERELNRAQRDAGGLDERASKAETEIKKLKEALVKLEAERDAGLLQYKQCLERISNLETMNSLGREDAKGLNERAIKAEIEAQYLKQELSRLKAEKEAGLLLYKQCLEKIAAIENKISIVEEDSRMLNERTDRAETEVKNLKEALAKLNEEKEAAALQYQRCLETIAKLESEISQGQEDAKRLNSEILMGAAKLRGAEEQCVLLDRSNQFLQLEMDNLAQKMARKDQELSEKQMEVEKLQICVQDEHSQFLHVETTLETLQKLHSQSQEEQKVLAMELKNGLQMLKDLEICNHGLEKEIHQFKEENNSLNELNLASTISIKNLGNEISSLREMKEKLEEEVALQVDQSNALQQELYRLKEEIKELKWRYQSLMNQIELVGLSPECLGSSVKELQDENSKLKEICKKGQDENKSLLKKLEDMEKVLEKNAFLETSLLDVSKILEGSKAKVKALEESCWFLQGEKSTLVAEKATLFSQLQTVTENMQKLLEKNSLLENSLAGANIELEGLRAKSKSLEEICQLLKNEKSNLLTERGTLGSQLENVERRLENLENRSTELEKRYAGLEKEKESTLCQVKELRDSLDVEQQERARFMLSSEARLTGLENHIYLLQEESRLRKKEFEGELDKAVNAQLEIFILQKFIQDLEEKNFSLLIECQKHVEASKLSDKLISELESENLEQRVEAEFLLDEVEKLRMGIAQVFKAFQIDPDNGCEDKIEQEQTLLPSILGKIKEMETSVSKNKDEKQQLVLENLVLLTFLWQLKLEGTELESEKKTLDQKFKTMKEQLALLQNEKHELLEMNKQLRLLVSNGDQQEEVLKAEMENLCMKLVDLEGAYLVLQEENLKALEQNRFLLNEFSDLKEEKCMLEDENSVILHEAEALSNLSLIFKCFGTEKALELKALAGDLGSLRGVNSDLKKEVGLLGEKLETKETENLHLKESLEKLDKELLQVRDLNDQLKYQITIEKDSLIQKEMELSEVEQKLKATENLNTEVCTTVKALKRDCEESKLMSTNLERRILELSEDKNKSNKKIEYLCDVNGKLESELLELHEEIEERRIREENLCSELQDRSNEFELWEAEAATFYFDLQISTVREVLVENKVHELTGVCESLEEESASKSLEIEHMKERVSFFESEIKGLKAQLSAYVPVIVSLRDDIASLEQNALFRTKLPTTDYQESKDVEVVTDLHGKSCQEPEENQSIAVPDGISDLQKMQRRIKEVEKAMVEEVERLAMQETLNIKIKLEAAMKEIEELKSKSTLHQERGIQEEENGTADELSDYLMLQKAEPEISEAKNVILMKDIPLDEVSDSSFSGKSRRGNGGADDQMLQLWEAAEQNCTHDPRVSETQTQASALMEDDIVCHQFEDIEPNSKDPSSDLQVEKELSVDKLELSMSVREPNQEGNKRKILERLASDAQKLMSIQVMVQDLRRKMETNKKGKKAKDDEFETLKEQLQEVEEAVVQQMDFNGQLTNNTEESPLSSDGTPSADLEEARNIQRKRVLEQARRGSEKIGRLMLEVQKIQYVWLKLEDEKKSKGKNRSSKSRTSILLRDFIYSVGKGSERRKKASLCGCLRPSSMETEIQIFIP</sequence>
<feature type="region of interest" description="Disordered" evidence="4">
    <location>
        <begin position="368"/>
        <end position="387"/>
    </location>
</feature>
<evidence type="ECO:0000256" key="2">
    <source>
        <dbReference type="ARBA" id="ARBA00038006"/>
    </source>
</evidence>
<accession>A0AAP0S6Z5</accession>
<keyword evidence="1 3" id="KW-0175">Coiled coil</keyword>
<dbReference type="EMBL" id="JBBPBK010000003">
    <property type="protein sequence ID" value="KAK9288602.1"/>
    <property type="molecule type" value="Genomic_DNA"/>
</dbReference>
<feature type="coiled-coil region" evidence="3">
    <location>
        <begin position="1228"/>
        <end position="1265"/>
    </location>
</feature>
<dbReference type="PANTHER" id="PTHR32258:SF6">
    <property type="entry name" value="PROTEIN NETWORKED 1A"/>
    <property type="match status" value="1"/>
</dbReference>
<dbReference type="Pfam" id="PF07765">
    <property type="entry name" value="KIP1"/>
    <property type="match status" value="1"/>
</dbReference>
<dbReference type="GO" id="GO:0005886">
    <property type="term" value="C:plasma membrane"/>
    <property type="evidence" value="ECO:0007669"/>
    <property type="project" value="TreeGrafter"/>
</dbReference>
<dbReference type="PANTHER" id="PTHR32258">
    <property type="entry name" value="PROTEIN NETWORKED 4A"/>
    <property type="match status" value="1"/>
</dbReference>
<dbReference type="PROSITE" id="PS51774">
    <property type="entry name" value="NAB"/>
    <property type="match status" value="1"/>
</dbReference>
<feature type="coiled-coil region" evidence="3">
    <location>
        <begin position="1564"/>
        <end position="1598"/>
    </location>
</feature>
<evidence type="ECO:0000256" key="4">
    <source>
        <dbReference type="SAM" id="MobiDB-lite"/>
    </source>
</evidence>
<protein>
    <recommendedName>
        <fullName evidence="5">NAB domain-containing protein</fullName>
    </recommendedName>
</protein>
<feature type="region of interest" description="Disordered" evidence="4">
    <location>
        <begin position="1925"/>
        <end position="1949"/>
    </location>
</feature>
<feature type="compositionally biased region" description="Polar residues" evidence="4">
    <location>
        <begin position="1925"/>
        <end position="1939"/>
    </location>
</feature>
<dbReference type="InterPro" id="IPR051861">
    <property type="entry name" value="NET_actin-binding_domain"/>
</dbReference>
<feature type="coiled-coil region" evidence="3">
    <location>
        <begin position="1382"/>
        <end position="1525"/>
    </location>
</feature>
<comment type="similarity">
    <text evidence="2">Belongs to the NET family.</text>
</comment>
<evidence type="ECO:0000256" key="1">
    <source>
        <dbReference type="ARBA" id="ARBA00023054"/>
    </source>
</evidence>
<evidence type="ECO:0000259" key="5">
    <source>
        <dbReference type="PROSITE" id="PS51774"/>
    </source>
</evidence>
<dbReference type="SUPFAM" id="SSF57997">
    <property type="entry name" value="Tropomyosin"/>
    <property type="match status" value="1"/>
</dbReference>
<feature type="coiled-coil region" evidence="3">
    <location>
        <begin position="418"/>
        <end position="690"/>
    </location>
</feature>
<feature type="region of interest" description="Disordered" evidence="4">
    <location>
        <begin position="291"/>
        <end position="319"/>
    </location>
</feature>
<dbReference type="InterPro" id="IPR011684">
    <property type="entry name" value="NAB"/>
</dbReference>
<name>A0AAP0S6Z5_LIQFO</name>
<keyword evidence="7" id="KW-1185">Reference proteome</keyword>
<feature type="compositionally biased region" description="Low complexity" evidence="4">
    <location>
        <begin position="294"/>
        <end position="305"/>
    </location>
</feature>
<evidence type="ECO:0000313" key="6">
    <source>
        <dbReference type="EMBL" id="KAK9288602.1"/>
    </source>
</evidence>
<dbReference type="Proteomes" id="UP001415857">
    <property type="component" value="Unassembled WGS sequence"/>
</dbReference>
<evidence type="ECO:0000313" key="7">
    <source>
        <dbReference type="Proteomes" id="UP001415857"/>
    </source>
</evidence>
<reference evidence="6 7" key="1">
    <citation type="journal article" date="2024" name="Plant J.">
        <title>Genome sequences and population genomics reveal climatic adaptation and genomic divergence between two closely related sweetgum species.</title>
        <authorList>
            <person name="Xu W.Q."/>
            <person name="Ren C.Q."/>
            <person name="Zhang X.Y."/>
            <person name="Comes H.P."/>
            <person name="Liu X.H."/>
            <person name="Li Y.G."/>
            <person name="Kettle C.J."/>
            <person name="Jalonen R."/>
            <person name="Gaisberger H."/>
            <person name="Ma Y.Z."/>
            <person name="Qiu Y.X."/>
        </authorList>
    </citation>
    <scope>NUCLEOTIDE SEQUENCE [LARGE SCALE GENOMIC DNA]</scope>
    <source>
        <strain evidence="6">Hangzhou</strain>
    </source>
</reference>
<evidence type="ECO:0000256" key="3">
    <source>
        <dbReference type="SAM" id="Coils"/>
    </source>
</evidence>
<comment type="caution">
    <text evidence="6">The sequence shown here is derived from an EMBL/GenBank/DDBJ whole genome shotgun (WGS) entry which is preliminary data.</text>
</comment>
<feature type="domain" description="NAB" evidence="5">
    <location>
        <begin position="194"/>
        <end position="274"/>
    </location>
</feature>